<sequence length="204" mass="22734">MGVESSTELSRQFQEITSWPKTRVESVIKSYAEGEYDFGIDYQVIMNITGYDPDDAKELLKLHSKNDSGIVNAITVLISIIALGNSENRNEVGRLEAIFDLMDFSHNSQISLDELTILLLCIGASFAFILNVKDGEDDSKDPVIIEFAKQIYDSLGKKHTSNITKDELVEWTKEHVFVHGATNVNDLYSKLAQIATPSAEGKDE</sequence>
<evidence type="ECO:0000313" key="2">
    <source>
        <dbReference type="EMBL" id="CAE0297299.1"/>
    </source>
</evidence>
<feature type="domain" description="EF-hand" evidence="1">
    <location>
        <begin position="90"/>
        <end position="125"/>
    </location>
</feature>
<protein>
    <recommendedName>
        <fullName evidence="1">EF-hand domain-containing protein</fullName>
    </recommendedName>
</protein>
<name>A0A7S3HKU4_9STRA</name>
<dbReference type="SUPFAM" id="SSF47473">
    <property type="entry name" value="EF-hand"/>
    <property type="match status" value="1"/>
</dbReference>
<evidence type="ECO:0000259" key="1">
    <source>
        <dbReference type="PROSITE" id="PS50222"/>
    </source>
</evidence>
<dbReference type="AlphaFoldDB" id="A0A7S3HKU4"/>
<dbReference type="EMBL" id="HBIC01051095">
    <property type="protein sequence ID" value="CAE0297299.1"/>
    <property type="molecule type" value="Transcribed_RNA"/>
</dbReference>
<dbReference type="Gene3D" id="1.10.238.10">
    <property type="entry name" value="EF-hand"/>
    <property type="match status" value="1"/>
</dbReference>
<accession>A0A7S3HKU4</accession>
<reference evidence="2" key="1">
    <citation type="submission" date="2021-01" db="EMBL/GenBank/DDBJ databases">
        <authorList>
            <person name="Corre E."/>
            <person name="Pelletier E."/>
            <person name="Niang G."/>
            <person name="Scheremetjew M."/>
            <person name="Finn R."/>
            <person name="Kale V."/>
            <person name="Holt S."/>
            <person name="Cochrane G."/>
            <person name="Meng A."/>
            <person name="Brown T."/>
            <person name="Cohen L."/>
        </authorList>
    </citation>
    <scope>NUCLEOTIDE SEQUENCE</scope>
    <source>
        <strain evidence="2">CCAP 955/1</strain>
    </source>
</reference>
<proteinExistence type="predicted"/>
<dbReference type="GO" id="GO:0005509">
    <property type="term" value="F:calcium ion binding"/>
    <property type="evidence" value="ECO:0007669"/>
    <property type="project" value="InterPro"/>
</dbReference>
<dbReference type="InterPro" id="IPR011992">
    <property type="entry name" value="EF-hand-dom_pair"/>
</dbReference>
<gene>
    <name evidence="2" type="ORF">SELO1098_LOCUS26153</name>
</gene>
<dbReference type="PROSITE" id="PS50222">
    <property type="entry name" value="EF_HAND_2"/>
    <property type="match status" value="1"/>
</dbReference>
<dbReference type="InterPro" id="IPR002048">
    <property type="entry name" value="EF_hand_dom"/>
</dbReference>
<organism evidence="2">
    <name type="scientific">Spumella elongata</name>
    <dbReference type="NCBI Taxonomy" id="89044"/>
    <lineage>
        <taxon>Eukaryota</taxon>
        <taxon>Sar</taxon>
        <taxon>Stramenopiles</taxon>
        <taxon>Ochrophyta</taxon>
        <taxon>Chrysophyceae</taxon>
        <taxon>Chromulinales</taxon>
        <taxon>Chromulinaceae</taxon>
        <taxon>Spumella</taxon>
    </lineage>
</organism>